<organism evidence="2">
    <name type="scientific">Candidatus Kentrum sp. LFY</name>
    <dbReference type="NCBI Taxonomy" id="2126342"/>
    <lineage>
        <taxon>Bacteria</taxon>
        <taxon>Pseudomonadati</taxon>
        <taxon>Pseudomonadota</taxon>
        <taxon>Gammaproteobacteria</taxon>
        <taxon>Candidatus Kentrum</taxon>
    </lineage>
</organism>
<dbReference type="EMBL" id="CAADFN010000021">
    <property type="protein sequence ID" value="VFK16154.1"/>
    <property type="molecule type" value="Genomic_DNA"/>
</dbReference>
<reference evidence="2" key="1">
    <citation type="submission" date="2019-02" db="EMBL/GenBank/DDBJ databases">
        <authorList>
            <person name="Gruber-Vodicka R. H."/>
            <person name="Seah K. B. B."/>
        </authorList>
    </citation>
    <scope>NUCLEOTIDE SEQUENCE</scope>
    <source>
        <strain evidence="2">BECK_BY7</strain>
    </source>
</reference>
<dbReference type="AlphaFoldDB" id="A0A450WGL0"/>
<dbReference type="InterPro" id="IPR046919">
    <property type="entry name" value="ABC-3C_CTD10"/>
</dbReference>
<gene>
    <name evidence="2" type="ORF">BECKLFY1418C_GA0070996_102119</name>
</gene>
<protein>
    <recommendedName>
        <fullName evidence="1">ABC-three component systems C-terminal domain-containing protein</fullName>
    </recommendedName>
</protein>
<evidence type="ECO:0000259" key="1">
    <source>
        <dbReference type="Pfam" id="PF20275"/>
    </source>
</evidence>
<feature type="domain" description="ABC-three component systems C-terminal" evidence="1">
    <location>
        <begin position="173"/>
        <end position="307"/>
    </location>
</feature>
<accession>A0A450WGL0</accession>
<evidence type="ECO:0000313" key="2">
    <source>
        <dbReference type="EMBL" id="VFK16154.1"/>
    </source>
</evidence>
<sequence length="316" mass="36002">MQDNDDFWFRTLFKVRLYEAYGTSFEQLARSIFQFAIEDFQATAPWGNWGDGGNDGWVPGKGWYYQIHGPKPGNEKENLKGKVEKIRKDFHKLTEQWGNVNRYYFVLNDRYTGIPAPVAQALQALKDKETIEDARAIGGGDLEKMFMELPREQRESIVGGVPGNYPDFVDARRVGDLLSYLADKPTSLPGFLQEDAPEFGEKIEFNGLTAPVAEYLKVFSYQVATVNEFLSGREGLAQPISEEIKKLYADSKETIPDTEESASNIRYVWMVEKLIPDAMRKYPHSMKAYREAAQIILSKYFETCDAYDHPSNLAAP</sequence>
<proteinExistence type="predicted"/>
<name>A0A450WGL0_9GAMM</name>
<dbReference type="Pfam" id="PF20275">
    <property type="entry name" value="CTD10"/>
    <property type="match status" value="1"/>
</dbReference>